<sequence>MPQMMNTSFVSRLSMERPAICCIAWAICIMSSHLSTSSRETRPSNASTTSKTRWMFNPVTQPYSRLETQVEWATANHSVQFSLPRCYHPCWLPFIIGAQRVGALCCNVWVPYRCRVVESILGLHCLLHRCVSHVDGSAMADPWAAADGQFG</sequence>
<comment type="caution">
    <text evidence="1">The sequence shown here is derived from an EMBL/GenBank/DDBJ whole genome shotgun (WGS) entry which is preliminary data.</text>
</comment>
<protein>
    <recommendedName>
        <fullName evidence="3">Secreted protein</fullName>
    </recommendedName>
</protein>
<organism evidence="1 2">
    <name type="scientific">Stylosanthes scabra</name>
    <dbReference type="NCBI Taxonomy" id="79078"/>
    <lineage>
        <taxon>Eukaryota</taxon>
        <taxon>Viridiplantae</taxon>
        <taxon>Streptophyta</taxon>
        <taxon>Embryophyta</taxon>
        <taxon>Tracheophyta</taxon>
        <taxon>Spermatophyta</taxon>
        <taxon>Magnoliopsida</taxon>
        <taxon>eudicotyledons</taxon>
        <taxon>Gunneridae</taxon>
        <taxon>Pentapetalae</taxon>
        <taxon>rosids</taxon>
        <taxon>fabids</taxon>
        <taxon>Fabales</taxon>
        <taxon>Fabaceae</taxon>
        <taxon>Papilionoideae</taxon>
        <taxon>50 kb inversion clade</taxon>
        <taxon>dalbergioids sensu lato</taxon>
        <taxon>Dalbergieae</taxon>
        <taxon>Pterocarpus clade</taxon>
        <taxon>Stylosanthes</taxon>
    </lineage>
</organism>
<accession>A0ABU6WPV2</accession>
<evidence type="ECO:0008006" key="3">
    <source>
        <dbReference type="Google" id="ProtNLM"/>
    </source>
</evidence>
<evidence type="ECO:0000313" key="1">
    <source>
        <dbReference type="EMBL" id="MED6187922.1"/>
    </source>
</evidence>
<dbReference type="EMBL" id="JASCZI010182447">
    <property type="protein sequence ID" value="MED6187922.1"/>
    <property type="molecule type" value="Genomic_DNA"/>
</dbReference>
<name>A0ABU6WPV2_9FABA</name>
<proteinExistence type="predicted"/>
<evidence type="ECO:0000313" key="2">
    <source>
        <dbReference type="Proteomes" id="UP001341840"/>
    </source>
</evidence>
<reference evidence="1 2" key="1">
    <citation type="journal article" date="2023" name="Plants (Basel)">
        <title>Bridging the Gap: Combining Genomics and Transcriptomics Approaches to Understand Stylosanthes scabra, an Orphan Legume from the Brazilian Caatinga.</title>
        <authorList>
            <person name="Ferreira-Neto J.R.C."/>
            <person name="da Silva M.D."/>
            <person name="Binneck E."/>
            <person name="de Melo N.F."/>
            <person name="da Silva R.H."/>
            <person name="de Melo A.L.T.M."/>
            <person name="Pandolfi V."/>
            <person name="Bustamante F.O."/>
            <person name="Brasileiro-Vidal A.C."/>
            <person name="Benko-Iseppon A.M."/>
        </authorList>
    </citation>
    <scope>NUCLEOTIDE SEQUENCE [LARGE SCALE GENOMIC DNA]</scope>
    <source>
        <tissue evidence="1">Leaves</tissue>
    </source>
</reference>
<keyword evidence="2" id="KW-1185">Reference proteome</keyword>
<dbReference type="Proteomes" id="UP001341840">
    <property type="component" value="Unassembled WGS sequence"/>
</dbReference>
<gene>
    <name evidence="1" type="ORF">PIB30_081153</name>
</gene>